<dbReference type="Proteomes" id="UP001321749">
    <property type="component" value="Unassembled WGS sequence"/>
</dbReference>
<accession>A0AAV9HKN8</accession>
<dbReference type="InterPro" id="IPR051609">
    <property type="entry name" value="NmrA/Isoflavone_reductase-like"/>
</dbReference>
<dbReference type="SUPFAM" id="SSF51735">
    <property type="entry name" value="NAD(P)-binding Rossmann-fold domains"/>
    <property type="match status" value="1"/>
</dbReference>
<gene>
    <name evidence="4" type="ORF">QBC42DRAFT_271874</name>
</gene>
<feature type="domain" description="NmrA-like" evidence="3">
    <location>
        <begin position="7"/>
        <end position="111"/>
    </location>
</feature>
<dbReference type="Pfam" id="PF05368">
    <property type="entry name" value="NmrA"/>
    <property type="match status" value="1"/>
</dbReference>
<dbReference type="EMBL" id="MU865007">
    <property type="protein sequence ID" value="KAK4460635.1"/>
    <property type="molecule type" value="Genomic_DNA"/>
</dbReference>
<dbReference type="InterPro" id="IPR008030">
    <property type="entry name" value="NmrA-like"/>
</dbReference>
<dbReference type="InterPro" id="IPR036291">
    <property type="entry name" value="NAD(P)-bd_dom_sf"/>
</dbReference>
<keyword evidence="2" id="KW-0560">Oxidoreductase</keyword>
<evidence type="ECO:0000313" key="5">
    <source>
        <dbReference type="Proteomes" id="UP001321749"/>
    </source>
</evidence>
<protein>
    <submittedName>
        <fullName evidence="4">NAD(P)-binding protein</fullName>
    </submittedName>
</protein>
<sequence>MSAPLTQIAITGASGHVGRYITEALLASNKAGTKSITALTRAGSTSTLPEGVKRVEVDYASKSSLTSALAGVQFLIITLAVTAPPATHSLIVQAAAEAKVPYVMPNIWGNDICNESLAAEDLYSAGSLKLCREIEALPGGHTAYVALLCGFWFEWSLMLGESFFGIDLRSRRATLIDDGLTKVCASTWRQTGRAVAGLLDLPEDRLKKWRNKGFYVNSFAVSQREILDAVQRVTGTSDEDWEIRYQDAGERYREGLQELQNGVRTGFAKAMYTRTFFKDGGGNFAATRGLDNEEIGLAEEDLDEAVKRAVELVESGWTP</sequence>
<organism evidence="4 5">
    <name type="scientific">Cladorrhinum samala</name>
    <dbReference type="NCBI Taxonomy" id="585594"/>
    <lineage>
        <taxon>Eukaryota</taxon>
        <taxon>Fungi</taxon>
        <taxon>Dikarya</taxon>
        <taxon>Ascomycota</taxon>
        <taxon>Pezizomycotina</taxon>
        <taxon>Sordariomycetes</taxon>
        <taxon>Sordariomycetidae</taxon>
        <taxon>Sordariales</taxon>
        <taxon>Podosporaceae</taxon>
        <taxon>Cladorrhinum</taxon>
    </lineage>
</organism>
<dbReference type="Gene3D" id="3.40.50.720">
    <property type="entry name" value="NAD(P)-binding Rossmann-like Domain"/>
    <property type="match status" value="1"/>
</dbReference>
<reference evidence="4" key="1">
    <citation type="journal article" date="2023" name="Mol. Phylogenet. Evol.">
        <title>Genome-scale phylogeny and comparative genomics of the fungal order Sordariales.</title>
        <authorList>
            <person name="Hensen N."/>
            <person name="Bonometti L."/>
            <person name="Westerberg I."/>
            <person name="Brannstrom I.O."/>
            <person name="Guillou S."/>
            <person name="Cros-Aarteil S."/>
            <person name="Calhoun S."/>
            <person name="Haridas S."/>
            <person name="Kuo A."/>
            <person name="Mondo S."/>
            <person name="Pangilinan J."/>
            <person name="Riley R."/>
            <person name="LaButti K."/>
            <person name="Andreopoulos B."/>
            <person name="Lipzen A."/>
            <person name="Chen C."/>
            <person name="Yan M."/>
            <person name="Daum C."/>
            <person name="Ng V."/>
            <person name="Clum A."/>
            <person name="Steindorff A."/>
            <person name="Ohm R.A."/>
            <person name="Martin F."/>
            <person name="Silar P."/>
            <person name="Natvig D.O."/>
            <person name="Lalanne C."/>
            <person name="Gautier V."/>
            <person name="Ament-Velasquez S.L."/>
            <person name="Kruys A."/>
            <person name="Hutchinson M.I."/>
            <person name="Powell A.J."/>
            <person name="Barry K."/>
            <person name="Miller A.N."/>
            <person name="Grigoriev I.V."/>
            <person name="Debuchy R."/>
            <person name="Gladieux P."/>
            <person name="Hiltunen Thoren M."/>
            <person name="Johannesson H."/>
        </authorList>
    </citation>
    <scope>NUCLEOTIDE SEQUENCE</scope>
    <source>
        <strain evidence="4">PSN324</strain>
    </source>
</reference>
<reference evidence="4" key="2">
    <citation type="submission" date="2023-06" db="EMBL/GenBank/DDBJ databases">
        <authorList>
            <consortium name="Lawrence Berkeley National Laboratory"/>
            <person name="Mondo S.J."/>
            <person name="Hensen N."/>
            <person name="Bonometti L."/>
            <person name="Westerberg I."/>
            <person name="Brannstrom I.O."/>
            <person name="Guillou S."/>
            <person name="Cros-Aarteil S."/>
            <person name="Calhoun S."/>
            <person name="Haridas S."/>
            <person name="Kuo A."/>
            <person name="Pangilinan J."/>
            <person name="Riley R."/>
            <person name="Labutti K."/>
            <person name="Andreopoulos B."/>
            <person name="Lipzen A."/>
            <person name="Chen C."/>
            <person name="Yanf M."/>
            <person name="Daum C."/>
            <person name="Ng V."/>
            <person name="Clum A."/>
            <person name="Steindorff A."/>
            <person name="Ohm R."/>
            <person name="Martin F."/>
            <person name="Silar P."/>
            <person name="Natvig D."/>
            <person name="Lalanne C."/>
            <person name="Gautier V."/>
            <person name="Ament-Velasquez S.L."/>
            <person name="Kruys A."/>
            <person name="Hutchinson M.I."/>
            <person name="Powell A.J."/>
            <person name="Barry K."/>
            <person name="Miller A.N."/>
            <person name="Grigoriev I.V."/>
            <person name="Debuchy R."/>
            <person name="Gladieux P."/>
            <person name="Thoren M.H."/>
            <person name="Johannesson H."/>
        </authorList>
    </citation>
    <scope>NUCLEOTIDE SEQUENCE</scope>
    <source>
        <strain evidence="4">PSN324</strain>
    </source>
</reference>
<keyword evidence="1" id="KW-0521">NADP</keyword>
<comment type="caution">
    <text evidence="4">The sequence shown here is derived from an EMBL/GenBank/DDBJ whole genome shotgun (WGS) entry which is preliminary data.</text>
</comment>
<keyword evidence="5" id="KW-1185">Reference proteome</keyword>
<evidence type="ECO:0000256" key="2">
    <source>
        <dbReference type="ARBA" id="ARBA00023002"/>
    </source>
</evidence>
<dbReference type="PANTHER" id="PTHR47706">
    <property type="entry name" value="NMRA-LIKE FAMILY PROTEIN"/>
    <property type="match status" value="1"/>
</dbReference>
<dbReference type="GO" id="GO:0016491">
    <property type="term" value="F:oxidoreductase activity"/>
    <property type="evidence" value="ECO:0007669"/>
    <property type="project" value="UniProtKB-KW"/>
</dbReference>
<evidence type="ECO:0000313" key="4">
    <source>
        <dbReference type="EMBL" id="KAK4460635.1"/>
    </source>
</evidence>
<evidence type="ECO:0000256" key="1">
    <source>
        <dbReference type="ARBA" id="ARBA00022857"/>
    </source>
</evidence>
<proteinExistence type="predicted"/>
<dbReference type="PANTHER" id="PTHR47706:SF7">
    <property type="entry name" value="CIPA-LIKE, PUTATIVE (AFU_ORTHOLOGUE AFUA_1G01630)-RELATED"/>
    <property type="match status" value="1"/>
</dbReference>
<dbReference type="AlphaFoldDB" id="A0AAV9HKN8"/>
<evidence type="ECO:0000259" key="3">
    <source>
        <dbReference type="Pfam" id="PF05368"/>
    </source>
</evidence>
<name>A0AAV9HKN8_9PEZI</name>